<accession>A0A2G9YZT0</accession>
<comment type="caution">
    <text evidence="6">The sequence shown here is derived from an EMBL/GenBank/DDBJ whole genome shotgun (WGS) entry which is preliminary data.</text>
</comment>
<sequence length="85" mass="9975">MKITELCQKTKSELQKILQDNWEKLRQLRFDLAAGKVKNVREIRRIKKEIARILTLLTEPRPSLSFRKGGAKVKKRTKFSSPKQP</sequence>
<dbReference type="GO" id="GO:0003735">
    <property type="term" value="F:structural constituent of ribosome"/>
    <property type="evidence" value="ECO:0007669"/>
    <property type="project" value="InterPro"/>
</dbReference>
<proteinExistence type="inferred from homology"/>
<name>A0A2G9YZT0_9BACT</name>
<gene>
    <name evidence="5 6" type="primary">rpmC</name>
    <name evidence="6" type="ORF">COX33_00330</name>
</gene>
<dbReference type="CDD" id="cd00427">
    <property type="entry name" value="Ribosomal_L29_HIP"/>
    <property type="match status" value="1"/>
</dbReference>
<dbReference type="AlphaFoldDB" id="A0A2G9YZT0"/>
<dbReference type="NCBIfam" id="TIGR00012">
    <property type="entry name" value="L29"/>
    <property type="match status" value="1"/>
</dbReference>
<dbReference type="Proteomes" id="UP000237258">
    <property type="component" value="Unassembled WGS sequence"/>
</dbReference>
<dbReference type="SUPFAM" id="SSF46561">
    <property type="entry name" value="Ribosomal protein L29 (L29p)"/>
    <property type="match status" value="1"/>
</dbReference>
<dbReference type="GO" id="GO:0005840">
    <property type="term" value="C:ribosome"/>
    <property type="evidence" value="ECO:0007669"/>
    <property type="project" value="UniProtKB-KW"/>
</dbReference>
<evidence type="ECO:0000256" key="4">
    <source>
        <dbReference type="ARBA" id="ARBA00035204"/>
    </source>
</evidence>
<dbReference type="Gene3D" id="1.10.287.310">
    <property type="match status" value="1"/>
</dbReference>
<protein>
    <recommendedName>
        <fullName evidence="4 5">Large ribosomal subunit protein uL29</fullName>
    </recommendedName>
</protein>
<comment type="similarity">
    <text evidence="1 5">Belongs to the universal ribosomal protein uL29 family.</text>
</comment>
<dbReference type="GO" id="GO:1990904">
    <property type="term" value="C:ribonucleoprotein complex"/>
    <property type="evidence" value="ECO:0007669"/>
    <property type="project" value="UniProtKB-KW"/>
</dbReference>
<dbReference type="InterPro" id="IPR001854">
    <property type="entry name" value="Ribosomal_uL29"/>
</dbReference>
<reference evidence="6 7" key="1">
    <citation type="submission" date="2017-09" db="EMBL/GenBank/DDBJ databases">
        <title>Depth-based differentiation of microbial function through sediment-hosted aquifers and enrichment of novel symbionts in the deep terrestrial subsurface.</title>
        <authorList>
            <person name="Probst A.J."/>
            <person name="Ladd B."/>
            <person name="Jarett J.K."/>
            <person name="Geller-Mcgrath D.E."/>
            <person name="Sieber C.M."/>
            <person name="Emerson J.B."/>
            <person name="Anantharaman K."/>
            <person name="Thomas B.C."/>
            <person name="Malmstrom R."/>
            <person name="Stieglmeier M."/>
            <person name="Klingl A."/>
            <person name="Woyke T."/>
            <person name="Ryan C.M."/>
            <person name="Banfield J.F."/>
        </authorList>
    </citation>
    <scope>NUCLEOTIDE SEQUENCE [LARGE SCALE GENOMIC DNA]</scope>
    <source>
        <strain evidence="6">CG23_combo_of_CG06-09_8_20_14_all_36_125</strain>
    </source>
</reference>
<dbReference type="GO" id="GO:0006412">
    <property type="term" value="P:translation"/>
    <property type="evidence" value="ECO:0007669"/>
    <property type="project" value="UniProtKB-UniRule"/>
</dbReference>
<evidence type="ECO:0000256" key="3">
    <source>
        <dbReference type="ARBA" id="ARBA00023274"/>
    </source>
</evidence>
<evidence type="ECO:0000313" key="6">
    <source>
        <dbReference type="EMBL" id="PIP24732.1"/>
    </source>
</evidence>
<evidence type="ECO:0000313" key="7">
    <source>
        <dbReference type="Proteomes" id="UP000237258"/>
    </source>
</evidence>
<keyword evidence="2 5" id="KW-0689">Ribosomal protein</keyword>
<evidence type="ECO:0000256" key="5">
    <source>
        <dbReference type="HAMAP-Rule" id="MF_00374"/>
    </source>
</evidence>
<dbReference type="Pfam" id="PF00831">
    <property type="entry name" value="Ribosomal_L29"/>
    <property type="match status" value="1"/>
</dbReference>
<dbReference type="HAMAP" id="MF_00374">
    <property type="entry name" value="Ribosomal_uL29"/>
    <property type="match status" value="1"/>
</dbReference>
<dbReference type="InterPro" id="IPR036049">
    <property type="entry name" value="Ribosomal_uL29_sf"/>
</dbReference>
<dbReference type="EMBL" id="PCRR01000009">
    <property type="protein sequence ID" value="PIP24732.1"/>
    <property type="molecule type" value="Genomic_DNA"/>
</dbReference>
<evidence type="ECO:0000256" key="1">
    <source>
        <dbReference type="ARBA" id="ARBA00009254"/>
    </source>
</evidence>
<keyword evidence="3 5" id="KW-0687">Ribonucleoprotein</keyword>
<evidence type="ECO:0000256" key="2">
    <source>
        <dbReference type="ARBA" id="ARBA00022980"/>
    </source>
</evidence>
<organism evidence="6 7">
    <name type="scientific">Candidatus Nealsonbacteria bacterium CG23_combo_of_CG06-09_8_20_14_all_36_125</name>
    <dbReference type="NCBI Taxonomy" id="1974719"/>
    <lineage>
        <taxon>Bacteria</taxon>
        <taxon>Candidatus Nealsoniibacteriota</taxon>
    </lineage>
</organism>